<keyword evidence="2" id="KW-1185">Reference proteome</keyword>
<evidence type="ECO:0000313" key="1">
    <source>
        <dbReference type="EMBL" id="CAI9715244.1"/>
    </source>
</evidence>
<accession>A0AA36AGS3</accession>
<reference evidence="1" key="1">
    <citation type="submission" date="2023-08" db="EMBL/GenBank/DDBJ databases">
        <authorList>
            <person name="Alioto T."/>
            <person name="Alioto T."/>
            <person name="Gomez Garrido J."/>
        </authorList>
    </citation>
    <scope>NUCLEOTIDE SEQUENCE</scope>
</reference>
<sequence>MDLIFVVGYCMTSKVEFVNCRVTVIDKRNQVAELAGNLPNAILPPQAKEAITVFSMGEKKKQKKSSPKAKDVI</sequence>
<dbReference type="AlphaFoldDB" id="A0AA36AGS3"/>
<protein>
    <submittedName>
        <fullName evidence="1">Uncharacterized protein</fullName>
    </submittedName>
</protein>
<gene>
    <name evidence="1" type="ORF">OCTVUL_1B002162</name>
</gene>
<name>A0AA36AGS3_OCTVU</name>
<proteinExistence type="predicted"/>
<dbReference type="Proteomes" id="UP001162480">
    <property type="component" value="Chromosome 1"/>
</dbReference>
<organism evidence="1 2">
    <name type="scientific">Octopus vulgaris</name>
    <name type="common">Common octopus</name>
    <dbReference type="NCBI Taxonomy" id="6645"/>
    <lineage>
        <taxon>Eukaryota</taxon>
        <taxon>Metazoa</taxon>
        <taxon>Spiralia</taxon>
        <taxon>Lophotrochozoa</taxon>
        <taxon>Mollusca</taxon>
        <taxon>Cephalopoda</taxon>
        <taxon>Coleoidea</taxon>
        <taxon>Octopodiformes</taxon>
        <taxon>Octopoda</taxon>
        <taxon>Incirrata</taxon>
        <taxon>Octopodidae</taxon>
        <taxon>Octopus</taxon>
    </lineage>
</organism>
<evidence type="ECO:0000313" key="2">
    <source>
        <dbReference type="Proteomes" id="UP001162480"/>
    </source>
</evidence>
<dbReference type="EMBL" id="OX597814">
    <property type="protein sequence ID" value="CAI9715244.1"/>
    <property type="molecule type" value="Genomic_DNA"/>
</dbReference>